<dbReference type="NCBIfam" id="TIGR01640">
    <property type="entry name" value="F_box_assoc_1"/>
    <property type="match status" value="1"/>
</dbReference>
<dbReference type="EMBL" id="JBJUIK010000002">
    <property type="protein sequence ID" value="KAL3535354.1"/>
    <property type="molecule type" value="Genomic_DNA"/>
</dbReference>
<feature type="domain" description="F-box" evidence="1">
    <location>
        <begin position="25"/>
        <end position="65"/>
    </location>
</feature>
<reference evidence="2 3" key="1">
    <citation type="submission" date="2024-11" db="EMBL/GenBank/DDBJ databases">
        <title>A near-complete genome assembly of Cinchona calisaya.</title>
        <authorList>
            <person name="Lian D.C."/>
            <person name="Zhao X.W."/>
            <person name="Wei L."/>
        </authorList>
    </citation>
    <scope>NUCLEOTIDE SEQUENCE [LARGE SCALE GENOMIC DNA]</scope>
    <source>
        <tissue evidence="2">Nenye</tissue>
    </source>
</reference>
<dbReference type="SMART" id="SM00256">
    <property type="entry name" value="FBOX"/>
    <property type="match status" value="1"/>
</dbReference>
<dbReference type="PANTHER" id="PTHR35546:SF130">
    <property type="entry name" value="EXPRESSED PROTEIN"/>
    <property type="match status" value="1"/>
</dbReference>
<dbReference type="InterPro" id="IPR001810">
    <property type="entry name" value="F-box_dom"/>
</dbReference>
<dbReference type="AlphaFoldDB" id="A0ABD3AWI6"/>
<dbReference type="Pfam" id="PF00646">
    <property type="entry name" value="F-box"/>
    <property type="match status" value="1"/>
</dbReference>
<keyword evidence="3" id="KW-1185">Reference proteome</keyword>
<proteinExistence type="predicted"/>
<evidence type="ECO:0000313" key="2">
    <source>
        <dbReference type="EMBL" id="KAL3535354.1"/>
    </source>
</evidence>
<dbReference type="Pfam" id="PF24750">
    <property type="entry name" value="b-prop_At3g26010-like"/>
    <property type="match status" value="1"/>
</dbReference>
<sequence length="421" mass="48601">MMMNLCNDNTSSSSSFSSSAQEIEESEDLLIQILLHLPVKSLLGFKCVCKKWKSLISSQYFSINHTQRNPNPISSSLLMLRNQSLILLSLGHHENNPEADFRIPSFDFFNITPDTTMRILGICNGLMLSYISSSFNENEYAFCVSNITTRQLTNLPPPGKIINKPILGINLAFDPSNSPHFKVICFGQSFMLEDKSCQLEIYSSETGLWKLWNGSFSNPFHILEVFDRGVFCNGAIHWLSTISDSFYFVLEKETMKTLPMPPMHRDIYTTKRLRFLGQSGGYLNLIDFEANLFHNPPMDIYEMKKDYSEWVLKYRIDLNELGLLFPEMIKEIQVHSQKTEDEHDVSVHISKHYLCSVLSVRRAVDGESVEIIMLLPQHIIAYNPMNNCLRVLLWLDKGTIQLQDHKWYDCYQFTETLSWLN</sequence>
<evidence type="ECO:0000313" key="3">
    <source>
        <dbReference type="Proteomes" id="UP001630127"/>
    </source>
</evidence>
<protein>
    <recommendedName>
        <fullName evidence="1">F-box domain-containing protein</fullName>
    </recommendedName>
</protein>
<dbReference type="CDD" id="cd22157">
    <property type="entry name" value="F-box_AtFBW1-like"/>
    <property type="match status" value="1"/>
</dbReference>
<dbReference type="InterPro" id="IPR036047">
    <property type="entry name" value="F-box-like_dom_sf"/>
</dbReference>
<comment type="caution">
    <text evidence="2">The sequence shown here is derived from an EMBL/GenBank/DDBJ whole genome shotgun (WGS) entry which is preliminary data.</text>
</comment>
<dbReference type="SUPFAM" id="SSF81383">
    <property type="entry name" value="F-box domain"/>
    <property type="match status" value="1"/>
</dbReference>
<dbReference type="InterPro" id="IPR056592">
    <property type="entry name" value="Beta-prop_At3g26010-like"/>
</dbReference>
<dbReference type="InterPro" id="IPR055290">
    <property type="entry name" value="At3g26010-like"/>
</dbReference>
<dbReference type="InterPro" id="IPR017451">
    <property type="entry name" value="F-box-assoc_interact_dom"/>
</dbReference>
<evidence type="ECO:0000259" key="1">
    <source>
        <dbReference type="SMART" id="SM00256"/>
    </source>
</evidence>
<dbReference type="PANTHER" id="PTHR35546">
    <property type="entry name" value="F-BOX PROTEIN INTERACTION DOMAIN PROTEIN-RELATED"/>
    <property type="match status" value="1"/>
</dbReference>
<dbReference type="Gene3D" id="1.20.1280.50">
    <property type="match status" value="1"/>
</dbReference>
<gene>
    <name evidence="2" type="ORF">ACH5RR_003815</name>
</gene>
<dbReference type="Proteomes" id="UP001630127">
    <property type="component" value="Unassembled WGS sequence"/>
</dbReference>
<accession>A0ABD3AWI6</accession>
<organism evidence="2 3">
    <name type="scientific">Cinchona calisaya</name>
    <dbReference type="NCBI Taxonomy" id="153742"/>
    <lineage>
        <taxon>Eukaryota</taxon>
        <taxon>Viridiplantae</taxon>
        <taxon>Streptophyta</taxon>
        <taxon>Embryophyta</taxon>
        <taxon>Tracheophyta</taxon>
        <taxon>Spermatophyta</taxon>
        <taxon>Magnoliopsida</taxon>
        <taxon>eudicotyledons</taxon>
        <taxon>Gunneridae</taxon>
        <taxon>Pentapetalae</taxon>
        <taxon>asterids</taxon>
        <taxon>lamiids</taxon>
        <taxon>Gentianales</taxon>
        <taxon>Rubiaceae</taxon>
        <taxon>Cinchonoideae</taxon>
        <taxon>Cinchoneae</taxon>
        <taxon>Cinchona</taxon>
    </lineage>
</organism>
<name>A0ABD3AWI6_9GENT</name>